<dbReference type="AlphaFoldDB" id="A0A150HNN7"/>
<proteinExistence type="predicted"/>
<sequence>MKQLIQQVQENVIRAKNFYQEFRLYDLASYSINYLTPKDTYEKEEHLAYGLKARNRLDLYRTKNPKKQRPLIIFVHGGSWQHGNKRDYLFIGESFAREGFDVAVINYQLAPENIFPAFIDDLSQAIHYLNQNQKKLNISTENIILMGHSAGAFNVMSVVYSAQSQQFKYTDNIKAIVGLAGPYHFDYKDDPLSEHAFDQHIPYQQVMPYYFVNPNKIKHYLLMAENDQLVGNHNSFDLDKALREKGNHSHVMVIPKTGHITIVATLASFVSHYFKTKRTILHFLEEALED</sequence>
<dbReference type="GO" id="GO:0016787">
    <property type="term" value="F:hydrolase activity"/>
    <property type="evidence" value="ECO:0007669"/>
    <property type="project" value="UniProtKB-KW"/>
</dbReference>
<accession>A0A150HNN7</accession>
<dbReference type="InterPro" id="IPR049492">
    <property type="entry name" value="BD-FAE-like_dom"/>
</dbReference>
<dbReference type="EC" id="3.1.1.83" evidence="3"/>
<dbReference type="Gene3D" id="3.40.50.1820">
    <property type="entry name" value="alpha/beta hydrolase"/>
    <property type="match status" value="1"/>
</dbReference>
<comment type="caution">
    <text evidence="3">The sequence shown here is derived from an EMBL/GenBank/DDBJ whole genome shotgun (WGS) entry which is preliminary data.</text>
</comment>
<dbReference type="RefSeq" id="WP_023012430.1">
    <property type="nucleotide sequence ID" value="NZ_JRUE01000170.1"/>
</dbReference>
<evidence type="ECO:0000256" key="1">
    <source>
        <dbReference type="ARBA" id="ARBA00022801"/>
    </source>
</evidence>
<dbReference type="PANTHER" id="PTHR48081:SF9">
    <property type="entry name" value="CARBOXYLESTERASE"/>
    <property type="match status" value="1"/>
</dbReference>
<gene>
    <name evidence="3" type="primary">mlhB_2</name>
    <name evidence="3" type="ORF">AVENLUH5627_01878</name>
</gene>
<evidence type="ECO:0000313" key="3">
    <source>
        <dbReference type="EMBL" id="KXZ68118.1"/>
    </source>
</evidence>
<name>A0A150HNN7_9GAMM</name>
<dbReference type="PANTHER" id="PTHR48081">
    <property type="entry name" value="AB HYDROLASE SUPERFAMILY PROTEIN C4A8.06C"/>
    <property type="match status" value="1"/>
</dbReference>
<dbReference type="EMBL" id="JRUE01000170">
    <property type="protein sequence ID" value="KXZ68118.1"/>
    <property type="molecule type" value="Genomic_DNA"/>
</dbReference>
<dbReference type="SUPFAM" id="SSF53474">
    <property type="entry name" value="alpha/beta-Hydrolases"/>
    <property type="match status" value="1"/>
</dbReference>
<organism evidence="3 4">
    <name type="scientific">Acinetobacter venetianus</name>
    <dbReference type="NCBI Taxonomy" id="52133"/>
    <lineage>
        <taxon>Bacteria</taxon>
        <taxon>Pseudomonadati</taxon>
        <taxon>Pseudomonadota</taxon>
        <taxon>Gammaproteobacteria</taxon>
        <taxon>Moraxellales</taxon>
        <taxon>Moraxellaceae</taxon>
        <taxon>Acinetobacter</taxon>
    </lineage>
</organism>
<evidence type="ECO:0000313" key="4">
    <source>
        <dbReference type="Proteomes" id="UP000075680"/>
    </source>
</evidence>
<dbReference type="Proteomes" id="UP000075680">
    <property type="component" value="Unassembled WGS sequence"/>
</dbReference>
<reference evidence="3 4" key="1">
    <citation type="journal article" date="2016" name="Sci. Rep.">
        <title>Genomic and phenotypic characterization of the species Acinetobacter venetianus.</title>
        <authorList>
            <person name="Fondi M."/>
            <person name="Maida I."/>
            <person name="Perrin E."/>
            <person name="Orlandini V."/>
            <person name="La Torre L."/>
            <person name="Bosi E."/>
            <person name="Negroni A."/>
            <person name="Zanaroli G."/>
            <person name="Fava F."/>
            <person name="Decorosi F."/>
            <person name="Giovannetti L."/>
            <person name="Viti C."/>
            <person name="Vaneechoutte M."/>
            <person name="Dijkshoorn L."/>
            <person name="Fani R."/>
        </authorList>
    </citation>
    <scope>NUCLEOTIDE SEQUENCE [LARGE SCALE GENOMIC DNA]</scope>
    <source>
        <strain evidence="3 4">LUH5627</strain>
    </source>
</reference>
<dbReference type="InterPro" id="IPR029058">
    <property type="entry name" value="AB_hydrolase_fold"/>
</dbReference>
<evidence type="ECO:0000259" key="2">
    <source>
        <dbReference type="Pfam" id="PF20434"/>
    </source>
</evidence>
<dbReference type="PATRIC" id="fig|52133.18.peg.1957"/>
<dbReference type="InterPro" id="IPR050300">
    <property type="entry name" value="GDXG_lipolytic_enzyme"/>
</dbReference>
<dbReference type="Pfam" id="PF20434">
    <property type="entry name" value="BD-FAE"/>
    <property type="match status" value="1"/>
</dbReference>
<feature type="domain" description="BD-FAE-like" evidence="2">
    <location>
        <begin position="57"/>
        <end position="242"/>
    </location>
</feature>
<keyword evidence="1 3" id="KW-0378">Hydrolase</keyword>
<protein>
    <submittedName>
        <fullName evidence="3">Monoterpene epsilon-lactone hydrolase</fullName>
        <ecNumber evidence="3">3.1.1.83</ecNumber>
    </submittedName>
</protein>